<dbReference type="PIRSF" id="PIRSF029033">
    <property type="entry name" value="UCP029033"/>
    <property type="match status" value="1"/>
</dbReference>
<dbReference type="PANTHER" id="PTHR34387">
    <property type="entry name" value="SLR1258 PROTEIN"/>
    <property type="match status" value="1"/>
</dbReference>
<proteinExistence type="predicted"/>
<organism evidence="1 2">
    <name type="scientific">Vibrio furnissii</name>
    <dbReference type="NCBI Taxonomy" id="29494"/>
    <lineage>
        <taxon>Bacteria</taxon>
        <taxon>Pseudomonadati</taxon>
        <taxon>Pseudomonadota</taxon>
        <taxon>Gammaproteobacteria</taxon>
        <taxon>Vibrionales</taxon>
        <taxon>Vibrionaceae</taxon>
        <taxon>Vibrio</taxon>
    </lineage>
</organism>
<dbReference type="Proteomes" id="UP000051221">
    <property type="component" value="Unassembled WGS sequence"/>
</dbReference>
<evidence type="ECO:0008006" key="3">
    <source>
        <dbReference type="Google" id="ProtNLM"/>
    </source>
</evidence>
<dbReference type="EMBL" id="LKHS01000004">
    <property type="protein sequence ID" value="KQH87235.1"/>
    <property type="molecule type" value="Genomic_DNA"/>
</dbReference>
<dbReference type="InParanoid" id="A0A0Q2SHR2"/>
<dbReference type="AlphaFoldDB" id="A0A0Q2SHR2"/>
<reference evidence="1 2" key="1">
    <citation type="submission" date="2015-08" db="EMBL/GenBank/DDBJ databases">
        <title>Antibacterial properties of a collection of Vibrionaceae strains.</title>
        <authorList>
            <person name="Giubergia S."/>
        </authorList>
    </citation>
    <scope>NUCLEOTIDE SEQUENCE [LARGE SCALE GENOMIC DNA]</scope>
    <source>
        <strain evidence="1 2">S0821</strain>
    </source>
</reference>
<dbReference type="InterPro" id="IPR007497">
    <property type="entry name" value="SIMPL/DUF541"/>
</dbReference>
<dbReference type="Pfam" id="PF04402">
    <property type="entry name" value="SIMPL"/>
    <property type="match status" value="1"/>
</dbReference>
<dbReference type="PANTHER" id="PTHR34387:SF2">
    <property type="entry name" value="SLR1258 PROTEIN"/>
    <property type="match status" value="1"/>
</dbReference>
<dbReference type="InterPro" id="IPR016907">
    <property type="entry name" value="UCP029033"/>
</dbReference>
<comment type="caution">
    <text evidence="1">The sequence shown here is derived from an EMBL/GenBank/DDBJ whole genome shotgun (WGS) entry which is preliminary data.</text>
</comment>
<evidence type="ECO:0000313" key="1">
    <source>
        <dbReference type="EMBL" id="KQH87235.1"/>
    </source>
</evidence>
<evidence type="ECO:0000313" key="2">
    <source>
        <dbReference type="Proteomes" id="UP000051221"/>
    </source>
</evidence>
<sequence length="239" mass="26507">MTQFNTKSALTLGVSLLLGLGLLGYFVQQAAVKFKEYDRIVTVKGLSEREVPADTVIWPIQFTLADNDLPNLLTALDAQTQQVMQFLAQQGIDATAISLSAPSVIDKKAQQYGGEARIEYRYLGTQTVTVYSTHVELARQAISQIGQLGKQGIVFNHDNYNNRVEYLFSGLNDIKPAMIEEATKQARDVAEKFASDSQSSLGKIKRATQGQFSIVDRDNNTPYVKKVRVVSTVEYFLSD</sequence>
<accession>A0A0Q2SHR2</accession>
<keyword evidence="2" id="KW-1185">Reference proteome</keyword>
<protein>
    <recommendedName>
        <fullName evidence="3">Periplasmic protein</fullName>
    </recommendedName>
</protein>
<dbReference type="RefSeq" id="WP_055465569.1">
    <property type="nucleotide sequence ID" value="NZ_LKHS01000004.1"/>
</dbReference>
<gene>
    <name evidence="1" type="ORF">AMR76_05830</name>
</gene>
<dbReference type="InterPro" id="IPR052022">
    <property type="entry name" value="26kDa_periplasmic_antigen"/>
</dbReference>
<name>A0A0Q2SHR2_VIBFU</name>
<dbReference type="GO" id="GO:0006974">
    <property type="term" value="P:DNA damage response"/>
    <property type="evidence" value="ECO:0007669"/>
    <property type="project" value="TreeGrafter"/>
</dbReference>